<name>A0A9P6LSF6_9FUNG</name>
<proteinExistence type="predicted"/>
<reference evidence="2" key="1">
    <citation type="journal article" date="2020" name="Fungal Divers.">
        <title>Resolving the Mortierellaceae phylogeny through synthesis of multi-gene phylogenetics and phylogenomics.</title>
        <authorList>
            <person name="Vandepol N."/>
            <person name="Liber J."/>
            <person name="Desiro A."/>
            <person name="Na H."/>
            <person name="Kennedy M."/>
            <person name="Barry K."/>
            <person name="Grigoriev I.V."/>
            <person name="Miller A.N."/>
            <person name="O'Donnell K."/>
            <person name="Stajich J.E."/>
            <person name="Bonito G."/>
        </authorList>
    </citation>
    <scope>NUCLEOTIDE SEQUENCE</scope>
    <source>
        <strain evidence="2">MES-2147</strain>
    </source>
</reference>
<feature type="region of interest" description="Disordered" evidence="1">
    <location>
        <begin position="1"/>
        <end position="49"/>
    </location>
</feature>
<feature type="compositionally biased region" description="Basic residues" evidence="1">
    <location>
        <begin position="16"/>
        <end position="26"/>
    </location>
</feature>
<dbReference type="EMBL" id="JAAAHW010010215">
    <property type="protein sequence ID" value="KAF9928880.1"/>
    <property type="molecule type" value="Genomic_DNA"/>
</dbReference>
<dbReference type="Proteomes" id="UP000749646">
    <property type="component" value="Unassembled WGS sequence"/>
</dbReference>
<keyword evidence="3" id="KW-1185">Reference proteome</keyword>
<evidence type="ECO:0000313" key="2">
    <source>
        <dbReference type="EMBL" id="KAF9928880.1"/>
    </source>
</evidence>
<accession>A0A9P6LSF6</accession>
<evidence type="ECO:0000313" key="3">
    <source>
        <dbReference type="Proteomes" id="UP000749646"/>
    </source>
</evidence>
<organism evidence="2 3">
    <name type="scientific">Modicella reniformis</name>
    <dbReference type="NCBI Taxonomy" id="1440133"/>
    <lineage>
        <taxon>Eukaryota</taxon>
        <taxon>Fungi</taxon>
        <taxon>Fungi incertae sedis</taxon>
        <taxon>Mucoromycota</taxon>
        <taxon>Mortierellomycotina</taxon>
        <taxon>Mortierellomycetes</taxon>
        <taxon>Mortierellales</taxon>
        <taxon>Mortierellaceae</taxon>
        <taxon>Modicella</taxon>
    </lineage>
</organism>
<gene>
    <name evidence="2" type="ORF">BGZ65_006056</name>
</gene>
<sequence length="122" mass="14029">MFTTAPPPDEDTERTHQRRTRNKKKQTKEERKAIAVGGRSLDKEEHASNLSSKLRTVVQMLQTYLYWAVSLWMETVLDDQTLGSDERKNLLDEVIQSQNVISSIGTLLYNGVTSQVDRHQCH</sequence>
<evidence type="ECO:0000256" key="1">
    <source>
        <dbReference type="SAM" id="MobiDB-lite"/>
    </source>
</evidence>
<comment type="caution">
    <text evidence="2">The sequence shown here is derived from an EMBL/GenBank/DDBJ whole genome shotgun (WGS) entry which is preliminary data.</text>
</comment>
<dbReference type="AlphaFoldDB" id="A0A9P6LSF6"/>
<protein>
    <submittedName>
        <fullName evidence="2">Uncharacterized protein</fullName>
    </submittedName>
</protein>